<dbReference type="InterPro" id="IPR017871">
    <property type="entry name" value="ABC_transporter-like_CS"/>
</dbReference>
<keyword evidence="7" id="KW-1185">Reference proteome</keyword>
<dbReference type="GO" id="GO:0005524">
    <property type="term" value="F:ATP binding"/>
    <property type="evidence" value="ECO:0007669"/>
    <property type="project" value="UniProtKB-KW"/>
</dbReference>
<dbReference type="Pfam" id="PF00005">
    <property type="entry name" value="ABC_tran"/>
    <property type="match status" value="1"/>
</dbReference>
<dbReference type="GO" id="GO:0016887">
    <property type="term" value="F:ATP hydrolysis activity"/>
    <property type="evidence" value="ECO:0007669"/>
    <property type="project" value="InterPro"/>
</dbReference>
<dbReference type="Gene3D" id="3.40.50.300">
    <property type="entry name" value="P-loop containing nucleotide triphosphate hydrolases"/>
    <property type="match status" value="1"/>
</dbReference>
<evidence type="ECO:0000259" key="5">
    <source>
        <dbReference type="PROSITE" id="PS50893"/>
    </source>
</evidence>
<dbReference type="OrthoDB" id="9787851at2"/>
<dbReference type="SMART" id="SM00382">
    <property type="entry name" value="AAA"/>
    <property type="match status" value="1"/>
</dbReference>
<proteinExistence type="predicted"/>
<dbReference type="AlphaFoldDB" id="I8AMW9"/>
<dbReference type="eggNOG" id="COG1120">
    <property type="taxonomic scope" value="Bacteria"/>
</dbReference>
<keyword evidence="2" id="KW-0547">Nucleotide-binding</keyword>
<dbReference type="PROSITE" id="PS00211">
    <property type="entry name" value="ABC_TRANSPORTER_1"/>
    <property type="match status" value="1"/>
</dbReference>
<dbReference type="PANTHER" id="PTHR42794">
    <property type="entry name" value="HEMIN IMPORT ATP-BINDING PROTEIN HMUV"/>
    <property type="match status" value="1"/>
</dbReference>
<feature type="domain" description="ABC transporter" evidence="5">
    <location>
        <begin position="2"/>
        <end position="239"/>
    </location>
</feature>
<comment type="caution">
    <text evidence="6">The sequence shown here is derived from an EMBL/GenBank/DDBJ whole genome shotgun (WGS) entry which is preliminary data.</text>
</comment>
<evidence type="ECO:0000256" key="1">
    <source>
        <dbReference type="ARBA" id="ARBA00022448"/>
    </source>
</evidence>
<dbReference type="CDD" id="cd03214">
    <property type="entry name" value="ABC_Iron-Siderophores_B12_Hemin"/>
    <property type="match status" value="1"/>
</dbReference>
<dbReference type="PROSITE" id="PS50893">
    <property type="entry name" value="ABC_TRANSPORTER_2"/>
    <property type="match status" value="1"/>
</dbReference>
<keyword evidence="1" id="KW-0813">Transport</keyword>
<evidence type="ECO:0000256" key="2">
    <source>
        <dbReference type="ARBA" id="ARBA00022741"/>
    </source>
</evidence>
<dbReference type="EMBL" id="AKKV01000019">
    <property type="protein sequence ID" value="EIT87049.1"/>
    <property type="molecule type" value="Genomic_DNA"/>
</dbReference>
<dbReference type="InterPro" id="IPR003439">
    <property type="entry name" value="ABC_transporter-like_ATP-bd"/>
</dbReference>
<organism evidence="6 7">
    <name type="scientific">Fictibacillus macauensis ZFHKF-1</name>
    <dbReference type="NCBI Taxonomy" id="1196324"/>
    <lineage>
        <taxon>Bacteria</taxon>
        <taxon>Bacillati</taxon>
        <taxon>Bacillota</taxon>
        <taxon>Bacilli</taxon>
        <taxon>Bacillales</taxon>
        <taxon>Fictibacillaceae</taxon>
        <taxon>Fictibacillus</taxon>
    </lineage>
</organism>
<dbReference type="STRING" id="1196324.A374_02309"/>
<reference evidence="6 7" key="1">
    <citation type="journal article" date="2012" name="J. Bacteriol.">
        <title>Genome of Bacillus macauensis ZFHKF-1, a Long-Chain-Forming Bacterium.</title>
        <authorList>
            <person name="Cai L."/>
            <person name="Zhang T."/>
        </authorList>
    </citation>
    <scope>NUCLEOTIDE SEQUENCE [LARGE SCALE GENOMIC DNA]</scope>
    <source>
        <strain evidence="6 7">ZFHKF-1</strain>
    </source>
</reference>
<evidence type="ECO:0000256" key="3">
    <source>
        <dbReference type="ARBA" id="ARBA00022840"/>
    </source>
</evidence>
<dbReference type="RefSeq" id="WP_007200561.1">
    <property type="nucleotide sequence ID" value="NZ_AKKV01000019.1"/>
</dbReference>
<evidence type="ECO:0000256" key="4">
    <source>
        <dbReference type="ARBA" id="ARBA00022967"/>
    </source>
</evidence>
<dbReference type="InterPro" id="IPR002808">
    <property type="entry name" value="AdoCbi_amidolase"/>
</dbReference>
<dbReference type="Proteomes" id="UP000004080">
    <property type="component" value="Unassembled WGS sequence"/>
</dbReference>
<keyword evidence="4" id="KW-1278">Translocase</keyword>
<dbReference type="Pfam" id="PF01955">
    <property type="entry name" value="CbiZ"/>
    <property type="match status" value="1"/>
</dbReference>
<dbReference type="eggNOG" id="COG1865">
    <property type="taxonomic scope" value="Bacteria"/>
</dbReference>
<dbReference type="FunFam" id="3.40.50.300:FF:000134">
    <property type="entry name" value="Iron-enterobactin ABC transporter ATP-binding protein"/>
    <property type="match status" value="1"/>
</dbReference>
<dbReference type="NCBIfam" id="NF010068">
    <property type="entry name" value="PRK13548.1"/>
    <property type="match status" value="1"/>
</dbReference>
<dbReference type="InterPro" id="IPR003593">
    <property type="entry name" value="AAA+_ATPase"/>
</dbReference>
<evidence type="ECO:0000313" key="7">
    <source>
        <dbReference type="Proteomes" id="UP000004080"/>
    </source>
</evidence>
<dbReference type="SUPFAM" id="SSF52540">
    <property type="entry name" value="P-loop containing nucleoside triphosphate hydrolases"/>
    <property type="match status" value="1"/>
</dbReference>
<keyword evidence="3" id="KW-0067">ATP-binding</keyword>
<gene>
    <name evidence="6" type="ORF">A374_02309</name>
</gene>
<name>I8AMW9_9BACL</name>
<dbReference type="PANTHER" id="PTHR42794:SF1">
    <property type="entry name" value="HEMIN IMPORT ATP-BINDING PROTEIN HMUV"/>
    <property type="match status" value="1"/>
</dbReference>
<protein>
    <submittedName>
        <fullName evidence="6">Iron (III) dicitrate ABC transporter ATPase</fullName>
    </submittedName>
</protein>
<dbReference type="InterPro" id="IPR027417">
    <property type="entry name" value="P-loop_NTPase"/>
</dbReference>
<dbReference type="PATRIC" id="fig|1196324.3.peg.462"/>
<evidence type="ECO:0000313" key="6">
    <source>
        <dbReference type="EMBL" id="EIT87049.1"/>
    </source>
</evidence>
<sequence>MIVVNNASGGYDGTKKVNSVSFQAKKGKLTGIIGPNGSGKTTLVKMITGQLPCMEGSITIDGTAISDFSSKELAKIVAVLPQHGENSFDFSVQEVVALGRYPYYKGLLKRATSEDERVVRDVMNITGVAHLASQSIASLSGGERQRVLLAKALAQEPQLLLLDEPTNHLDLSYQVKLMDTLKERVQQHELTVVAILHDLNIASLYCDDILLLHEGKMMAHGTPSEMMQTQVLQDVYRTQLHVQGHPVEAKPLIALAPSTQQNVPNQHESVTMEQKGDHLCMQAPFLYKTLSSALIGEGFSWAHTFINRHVPKNYACSDAKQEFQDYIEQQRYSSDETVGMMTAAFIEDVGVASVNNVTAYVTAGVGNACDASRAWQQPTHAAPGTINMFLFIEGTLTDAAFLQAMMTATEAKSAALRDRGVRDEQAQTLATGTTTDCVSVAATQQGKTIHYAGTATALGKAIGKAVYEALTQSLAHYDQRVGTRS</sequence>
<accession>I8AMW9</accession>